<dbReference type="EMBL" id="MKHE01000024">
    <property type="protein sequence ID" value="OWK02383.1"/>
    <property type="molecule type" value="Genomic_DNA"/>
</dbReference>
<evidence type="ECO:0000313" key="1">
    <source>
        <dbReference type="EMBL" id="OWK02383.1"/>
    </source>
</evidence>
<gene>
    <name evidence="1" type="ORF">Celaphus_00010357</name>
</gene>
<keyword evidence="2" id="KW-1185">Reference proteome</keyword>
<dbReference type="AlphaFoldDB" id="A0A212C8Q7"/>
<organism evidence="1 2">
    <name type="scientific">Cervus elaphus hippelaphus</name>
    <name type="common">European red deer</name>
    <dbReference type="NCBI Taxonomy" id="46360"/>
    <lineage>
        <taxon>Eukaryota</taxon>
        <taxon>Metazoa</taxon>
        <taxon>Chordata</taxon>
        <taxon>Craniata</taxon>
        <taxon>Vertebrata</taxon>
        <taxon>Euteleostomi</taxon>
        <taxon>Mammalia</taxon>
        <taxon>Eutheria</taxon>
        <taxon>Laurasiatheria</taxon>
        <taxon>Artiodactyla</taxon>
        <taxon>Ruminantia</taxon>
        <taxon>Pecora</taxon>
        <taxon>Cervidae</taxon>
        <taxon>Cervinae</taxon>
        <taxon>Cervus</taxon>
    </lineage>
</organism>
<dbReference type="Proteomes" id="UP000242450">
    <property type="component" value="Chromosome 24"/>
</dbReference>
<accession>A0A212C8Q7</accession>
<evidence type="ECO:0000313" key="2">
    <source>
        <dbReference type="Proteomes" id="UP000242450"/>
    </source>
</evidence>
<comment type="caution">
    <text evidence="1">The sequence shown here is derived from an EMBL/GenBank/DDBJ whole genome shotgun (WGS) entry which is preliminary data.</text>
</comment>
<name>A0A212C8Q7_CEREH</name>
<sequence>MDAAPEILHVCDTSSCEHSWQVMPIRYFYRDSNEIEKKECVPTENATAKEEFQGECIALGAKIIVTQPLGADWSETVQVPQCQSSNSLLKTKPLETDLQLLLLKPLHVLSCTSTGS</sequence>
<reference evidence="1 2" key="1">
    <citation type="journal article" date="2018" name="Mol. Genet. Genomics">
        <title>The red deer Cervus elaphus genome CerEla1.0: sequencing, annotating, genes, and chromosomes.</title>
        <authorList>
            <person name="Bana N.A."/>
            <person name="Nyiri A."/>
            <person name="Nagy J."/>
            <person name="Frank K."/>
            <person name="Nagy T."/>
            <person name="Steger V."/>
            <person name="Schiller M."/>
            <person name="Lakatos P."/>
            <person name="Sugar L."/>
            <person name="Horn P."/>
            <person name="Barta E."/>
            <person name="Orosz L."/>
        </authorList>
    </citation>
    <scope>NUCLEOTIDE SEQUENCE [LARGE SCALE GENOMIC DNA]</scope>
    <source>
        <strain evidence="1">Hungarian</strain>
    </source>
</reference>
<proteinExistence type="predicted"/>
<protein>
    <submittedName>
        <fullName evidence="1">RPSA</fullName>
    </submittedName>
</protein>